<dbReference type="PROSITE" id="PS51686">
    <property type="entry name" value="SAM_MT_RSMB_NOP"/>
    <property type="match status" value="1"/>
</dbReference>
<feature type="binding site" evidence="6">
    <location>
        <position position="132"/>
    </location>
    <ligand>
        <name>S-adenosyl-L-methionine</name>
        <dbReference type="ChEBI" id="CHEBI:59789"/>
    </ligand>
</feature>
<dbReference type="Proteomes" id="UP000016023">
    <property type="component" value="Unassembled WGS sequence"/>
</dbReference>
<dbReference type="InterPro" id="IPR001678">
    <property type="entry name" value="MeTrfase_RsmB-F_NOP2_dom"/>
</dbReference>
<evidence type="ECO:0000256" key="1">
    <source>
        <dbReference type="ARBA" id="ARBA00022490"/>
    </source>
</evidence>
<dbReference type="eggNOG" id="COG3270">
    <property type="taxonomic scope" value="Bacteria"/>
</dbReference>
<dbReference type="STRING" id="883158.HMPREF9140_01115"/>
<dbReference type="PATRIC" id="fig|883158.3.peg.1126"/>
<dbReference type="CDD" id="cd02440">
    <property type="entry name" value="AdoMet_MTases"/>
    <property type="match status" value="1"/>
</dbReference>
<dbReference type="InterPro" id="IPR031341">
    <property type="entry name" value="Methyltr_RsmF_N"/>
</dbReference>
<dbReference type="eggNOG" id="COG0144">
    <property type="taxonomic scope" value="Bacteria"/>
</dbReference>
<gene>
    <name evidence="8" type="ORF">HMPREF9140_01115</name>
</gene>
<dbReference type="HOGENOM" id="CLU_005316_6_0_10"/>
<dbReference type="PANTHER" id="PTHR22807">
    <property type="entry name" value="NOP2 YEAST -RELATED NOL1/NOP2/FMU SUN DOMAIN-CONTAINING"/>
    <property type="match status" value="1"/>
</dbReference>
<evidence type="ECO:0000256" key="6">
    <source>
        <dbReference type="PROSITE-ProRule" id="PRU01023"/>
    </source>
</evidence>
<evidence type="ECO:0000256" key="2">
    <source>
        <dbReference type="ARBA" id="ARBA00022603"/>
    </source>
</evidence>
<feature type="binding site" evidence="6">
    <location>
        <position position="176"/>
    </location>
    <ligand>
        <name>S-adenosyl-L-methionine</name>
        <dbReference type="ChEBI" id="CHEBI:59789"/>
    </ligand>
</feature>
<comment type="caution">
    <text evidence="6">Lacks conserved residue(s) required for the propagation of feature annotation.</text>
</comment>
<keyword evidence="1" id="KW-0963">Cytoplasm</keyword>
<dbReference type="InterPro" id="IPR029063">
    <property type="entry name" value="SAM-dependent_MTases_sf"/>
</dbReference>
<keyword evidence="3 6" id="KW-0808">Transferase</keyword>
<dbReference type="EMBL" id="AGWK01000032">
    <property type="protein sequence ID" value="EHO70616.1"/>
    <property type="molecule type" value="Genomic_DNA"/>
</dbReference>
<dbReference type="InterPro" id="IPR023267">
    <property type="entry name" value="RCMT"/>
</dbReference>
<evidence type="ECO:0000256" key="5">
    <source>
        <dbReference type="ARBA" id="ARBA00022884"/>
    </source>
</evidence>
<evidence type="ECO:0000256" key="3">
    <source>
        <dbReference type="ARBA" id="ARBA00022679"/>
    </source>
</evidence>
<dbReference type="Pfam" id="PF17125">
    <property type="entry name" value="Methyltr_RsmF_N"/>
    <property type="match status" value="1"/>
</dbReference>
<organism evidence="8 9">
    <name type="scientific">Prevotella micans F0438</name>
    <dbReference type="NCBI Taxonomy" id="883158"/>
    <lineage>
        <taxon>Bacteria</taxon>
        <taxon>Pseudomonadati</taxon>
        <taxon>Bacteroidota</taxon>
        <taxon>Bacteroidia</taxon>
        <taxon>Bacteroidales</taxon>
        <taxon>Prevotellaceae</taxon>
        <taxon>Prevotella</taxon>
    </lineage>
</organism>
<keyword evidence="4 6" id="KW-0949">S-adenosyl-L-methionine</keyword>
<dbReference type="Pfam" id="PF13636">
    <property type="entry name" value="Methyltranf_PUA"/>
    <property type="match status" value="1"/>
</dbReference>
<dbReference type="Gene3D" id="2.30.130.60">
    <property type="match status" value="1"/>
</dbReference>
<dbReference type="Gene3D" id="3.30.70.1170">
    <property type="entry name" value="Sun protein, domain 3"/>
    <property type="match status" value="1"/>
</dbReference>
<keyword evidence="5 6" id="KW-0694">RNA-binding</keyword>
<dbReference type="GO" id="GO:0001510">
    <property type="term" value="P:RNA methylation"/>
    <property type="evidence" value="ECO:0007669"/>
    <property type="project" value="InterPro"/>
</dbReference>
<feature type="domain" description="SAM-dependent MTase RsmB/NOP-type" evidence="7">
    <location>
        <begin position="1"/>
        <end position="295"/>
    </location>
</feature>
<keyword evidence="9" id="KW-1185">Reference proteome</keyword>
<feature type="binding site" evidence="6">
    <location>
        <begin position="108"/>
        <end position="114"/>
    </location>
    <ligand>
        <name>S-adenosyl-L-methionine</name>
        <dbReference type="ChEBI" id="CHEBI:59789"/>
    </ligand>
</feature>
<dbReference type="PRINTS" id="PR02008">
    <property type="entry name" value="RCMTFAMILY"/>
</dbReference>
<accession>H1Q2H7</accession>
<name>H1Q2H7_9BACT</name>
<comment type="caution">
    <text evidence="8">The sequence shown here is derived from an EMBL/GenBank/DDBJ whole genome shotgun (WGS) entry which is preliminary data.</text>
</comment>
<evidence type="ECO:0000259" key="7">
    <source>
        <dbReference type="PROSITE" id="PS51686"/>
    </source>
</evidence>
<comment type="similarity">
    <text evidence="6">Belongs to the class I-like SAM-binding methyltransferase superfamily. RsmB/NOP family.</text>
</comment>
<evidence type="ECO:0000313" key="8">
    <source>
        <dbReference type="EMBL" id="EHO70616.1"/>
    </source>
</evidence>
<protein>
    <recommendedName>
        <fullName evidence="7">SAM-dependent MTase RsmB/NOP-type domain-containing protein</fullName>
    </recommendedName>
</protein>
<evidence type="ECO:0000313" key="9">
    <source>
        <dbReference type="Proteomes" id="UP000016023"/>
    </source>
</evidence>
<sequence>MQLSEEFKSSTRTLMGDELFSMFIEALDDEPPVSLRLNRFKPSAVADGMKKSNVPWCNDGVYLTERPNFTFDPLFHAGVYYVQEAASMFVHHILKQYINEPVAVLDLCAAPGGKSTCALGALPSGSMLVANEPISKRAQILNENIIKFGCQDVVVTNNYPKDYRQTALQFDLILADVPCSGEGMFRKDAKAIDEWSALNVRKCRDLQRSIIEEIWGCLKPGGLLIYSTCTLNVHENEENIEWIVGELGAKVMPVDVRPEWNITGSLNGENSLPVYRFIPGKTQSEGLFVAVLRKDGEHRSTDFRKKLPAGLRKLKILGDDKLQHHSMALSIDPRDREAYPAVEIDYGMAINYLRHEAIVLHAETPTGILVLTFKGVPIGFVKNLGSRANNLYPAEWRIKSTHVPPYNPIVNV</sequence>
<dbReference type="SUPFAM" id="SSF53335">
    <property type="entry name" value="S-adenosyl-L-methionine-dependent methyltransferases"/>
    <property type="match status" value="1"/>
</dbReference>
<evidence type="ECO:0000256" key="4">
    <source>
        <dbReference type="ARBA" id="ARBA00022691"/>
    </source>
</evidence>
<dbReference type="GO" id="GO:0003723">
    <property type="term" value="F:RNA binding"/>
    <property type="evidence" value="ECO:0007669"/>
    <property type="project" value="UniProtKB-UniRule"/>
</dbReference>
<dbReference type="AlphaFoldDB" id="H1Q2H7"/>
<dbReference type="InterPro" id="IPR049560">
    <property type="entry name" value="MeTrfase_RsmB-F_NOP2_cat"/>
</dbReference>
<dbReference type="InterPro" id="IPR027391">
    <property type="entry name" value="Nol1_Nop2_Fmu_2"/>
</dbReference>
<feature type="active site" description="Nucleophile" evidence="6">
    <location>
        <position position="229"/>
    </location>
</feature>
<dbReference type="GO" id="GO:0008173">
    <property type="term" value="F:RNA methyltransferase activity"/>
    <property type="evidence" value="ECO:0007669"/>
    <property type="project" value="InterPro"/>
</dbReference>
<dbReference type="RefSeq" id="WP_006952406.1">
    <property type="nucleotide sequence ID" value="NZ_JH594522.1"/>
</dbReference>
<dbReference type="Pfam" id="PF01189">
    <property type="entry name" value="Methyltr_RsmB-F"/>
    <property type="match status" value="1"/>
</dbReference>
<proteinExistence type="inferred from homology"/>
<dbReference type="PANTHER" id="PTHR22807:SF30">
    <property type="entry name" value="28S RRNA (CYTOSINE(4447)-C(5))-METHYLTRANSFERASE-RELATED"/>
    <property type="match status" value="1"/>
</dbReference>
<reference evidence="8 9" key="1">
    <citation type="submission" date="2011-12" db="EMBL/GenBank/DDBJ databases">
        <title>The Genome Sequence of Prevotella micans F0438.</title>
        <authorList>
            <consortium name="The Broad Institute Genome Sequencing Platform"/>
            <person name="Earl A."/>
            <person name="Ward D."/>
            <person name="Feldgarden M."/>
            <person name="Gevers D."/>
            <person name="Izard J."/>
            <person name="Baranova O.V."/>
            <person name="Blanton J.M."/>
            <person name="Wade W.G."/>
            <person name="Dewhirst F.E."/>
            <person name="Young S.K."/>
            <person name="Zeng Q."/>
            <person name="Gargeya S."/>
            <person name="Fitzgerald M."/>
            <person name="Haas B."/>
            <person name="Abouelleil A."/>
            <person name="Alvarado L."/>
            <person name="Arachchi H.M."/>
            <person name="Berlin A."/>
            <person name="Chapman S.B."/>
            <person name="Gearin G."/>
            <person name="Goldberg J."/>
            <person name="Griggs A."/>
            <person name="Gujja S."/>
            <person name="Hansen M."/>
            <person name="Heiman D."/>
            <person name="Howarth C."/>
            <person name="Larimer J."/>
            <person name="Lui A."/>
            <person name="MacDonald P.J.P."/>
            <person name="McCowen C."/>
            <person name="Montmayeur A."/>
            <person name="Murphy C."/>
            <person name="Neiman D."/>
            <person name="Pearson M."/>
            <person name="Priest M."/>
            <person name="Roberts A."/>
            <person name="Saif S."/>
            <person name="Shea T."/>
            <person name="Sisk P."/>
            <person name="Stolte C."/>
            <person name="Sykes S."/>
            <person name="Wortman J."/>
            <person name="Nusbaum C."/>
            <person name="Birren B."/>
        </authorList>
    </citation>
    <scope>NUCLEOTIDE SEQUENCE [LARGE SCALE GENOMIC DNA]</scope>
    <source>
        <strain evidence="8 9">F0438</strain>
    </source>
</reference>
<keyword evidence="2 6" id="KW-0489">Methyltransferase</keyword>
<dbReference type="Gene3D" id="3.40.50.150">
    <property type="entry name" value="Vaccinia Virus protein VP39"/>
    <property type="match status" value="1"/>
</dbReference>